<evidence type="ECO:0000313" key="2">
    <source>
        <dbReference type="Proteomes" id="UP000622475"/>
    </source>
</evidence>
<accession>A0A929KY05</accession>
<sequence length="431" mass="50299">MIIHLQTRTAAEYGGGLRGCLSNFYLLIQSELNKAGFNSSFDTMYLFLSYPPMYISPGVVSMKADNDKFHETLPSSRLDRRYKQIEVILKAPEFSENEQKADQAKYEHQFDIDDRYKDLSQVDLAKTVIDKYLEAGALITSKLKAEDQFDLETYNRTLLAIREKIDEGFLKETTDRLAAEVKKEAIDKAIALRKERQHSNKIKDKVIRDFRVYLRGVEQKRLYPYDYQYCEIFLNLLRKHNVKFPVYHHIYIGVAGSIDECLEHFKTYDHWQQYGLSVIDYSNYQSETEKGKEKIVFDVIVEGLRDLAAIDHLDKEAIEKVIDEIKIKGLDTELVLSIIESKTHKLTITYFSRDMEEKCPVYFNLLEKATGKLKRKEIGRVNNDQLYFWLQKVTLTKTHIKVKSGNSIAADVSLKDLPRNMEFDIKEFINE</sequence>
<organism evidence="1 2">
    <name type="scientific">Mucilaginibacter myungsuensis</name>
    <dbReference type="NCBI Taxonomy" id="649104"/>
    <lineage>
        <taxon>Bacteria</taxon>
        <taxon>Pseudomonadati</taxon>
        <taxon>Bacteroidota</taxon>
        <taxon>Sphingobacteriia</taxon>
        <taxon>Sphingobacteriales</taxon>
        <taxon>Sphingobacteriaceae</taxon>
        <taxon>Mucilaginibacter</taxon>
    </lineage>
</organism>
<name>A0A929KY05_9SPHI</name>
<protein>
    <submittedName>
        <fullName evidence="1">Uncharacterized protein</fullName>
    </submittedName>
</protein>
<comment type="caution">
    <text evidence="1">The sequence shown here is derived from an EMBL/GenBank/DDBJ whole genome shotgun (WGS) entry which is preliminary data.</text>
</comment>
<reference evidence="1" key="1">
    <citation type="submission" date="2020-10" db="EMBL/GenBank/DDBJ databases">
        <title>Mucilaginibacter mali sp. nov., isolated from rhizosphere soil of apple orchard.</title>
        <authorList>
            <person name="Lee J.-S."/>
            <person name="Kim H.S."/>
            <person name="Kim J.-S."/>
        </authorList>
    </citation>
    <scope>NUCLEOTIDE SEQUENCE</scope>
    <source>
        <strain evidence="1">KCTC 22746</strain>
    </source>
</reference>
<proteinExistence type="predicted"/>
<dbReference type="Proteomes" id="UP000622475">
    <property type="component" value="Unassembled WGS sequence"/>
</dbReference>
<dbReference type="RefSeq" id="WP_194111956.1">
    <property type="nucleotide sequence ID" value="NZ_JADFFL010000004.1"/>
</dbReference>
<evidence type="ECO:0000313" key="1">
    <source>
        <dbReference type="EMBL" id="MBE9662732.1"/>
    </source>
</evidence>
<gene>
    <name evidence="1" type="ORF">IRJ16_12635</name>
</gene>
<dbReference type="AlphaFoldDB" id="A0A929KY05"/>
<keyword evidence="2" id="KW-1185">Reference proteome</keyword>
<dbReference type="EMBL" id="JADFFL010000004">
    <property type="protein sequence ID" value="MBE9662732.1"/>
    <property type="molecule type" value="Genomic_DNA"/>
</dbReference>